<dbReference type="RefSeq" id="WP_245874590.1">
    <property type="nucleotide sequence ID" value="NZ_PQNY01000002.1"/>
</dbReference>
<name>A0A2S4NAQ4_9FLAO</name>
<dbReference type="Gene3D" id="1.25.40.10">
    <property type="entry name" value="Tetratricopeptide repeat domain"/>
    <property type="match status" value="2"/>
</dbReference>
<dbReference type="AlphaFoldDB" id="A0A2S4NAQ4"/>
<organism evidence="1 2">
    <name type="scientific">Flavobacterium croceum DSM 17960</name>
    <dbReference type="NCBI Taxonomy" id="1121886"/>
    <lineage>
        <taxon>Bacteria</taxon>
        <taxon>Pseudomonadati</taxon>
        <taxon>Bacteroidota</taxon>
        <taxon>Flavobacteriia</taxon>
        <taxon>Flavobacteriales</taxon>
        <taxon>Flavobacteriaceae</taxon>
        <taxon>Flavobacterium</taxon>
    </lineage>
</organism>
<accession>A0A2S4NAQ4</accession>
<keyword evidence="2" id="KW-1185">Reference proteome</keyword>
<dbReference type="Proteomes" id="UP000237056">
    <property type="component" value="Unassembled WGS sequence"/>
</dbReference>
<sequence>MKLRFIILLITSVALSQSKIDIQNQIIKEYYEDCALGYNYNFQMDKWQDCLDNGLKKDSTIAKLWSEKAMPYFKCRKYEIGMKYVDKAVLYDREEYLVYRAFIKCIFSKQPTESITDYENVIKEYGNITSFDHTCKFYIAINYLQLNEFSKSEILLKEYIDTISKERGADWVSPTAYFYYGISLFEQKKYLLAIAQFNLAIKYYNTFIDAKFYKGLCYALLGNKEEYKKCFDESKKDYKAGNNFPEWNSVYETYPYQVPKYILEKE</sequence>
<dbReference type="InterPro" id="IPR011990">
    <property type="entry name" value="TPR-like_helical_dom_sf"/>
</dbReference>
<evidence type="ECO:0008006" key="3">
    <source>
        <dbReference type="Google" id="ProtNLM"/>
    </source>
</evidence>
<protein>
    <recommendedName>
        <fullName evidence="3">Tetratricopeptide repeat protein</fullName>
    </recommendedName>
</protein>
<gene>
    <name evidence="1" type="ORF">Q361_10285</name>
</gene>
<evidence type="ECO:0000313" key="2">
    <source>
        <dbReference type="Proteomes" id="UP000237056"/>
    </source>
</evidence>
<comment type="caution">
    <text evidence="1">The sequence shown here is derived from an EMBL/GenBank/DDBJ whole genome shotgun (WGS) entry which is preliminary data.</text>
</comment>
<reference evidence="1 2" key="1">
    <citation type="submission" date="2018-01" db="EMBL/GenBank/DDBJ databases">
        <title>Genomic Encyclopedia of Type Strains, Phase I: the one thousand microbial genomes (KMG-I) project.</title>
        <authorList>
            <person name="Goeker M."/>
        </authorList>
    </citation>
    <scope>NUCLEOTIDE SEQUENCE [LARGE SCALE GENOMIC DNA]</scope>
    <source>
        <strain evidence="1 2">DSM 17960</strain>
    </source>
</reference>
<dbReference type="SUPFAM" id="SSF48452">
    <property type="entry name" value="TPR-like"/>
    <property type="match status" value="1"/>
</dbReference>
<proteinExistence type="predicted"/>
<dbReference type="EMBL" id="PQNY01000002">
    <property type="protein sequence ID" value="POS02772.1"/>
    <property type="molecule type" value="Genomic_DNA"/>
</dbReference>
<evidence type="ECO:0000313" key="1">
    <source>
        <dbReference type="EMBL" id="POS02772.1"/>
    </source>
</evidence>